<evidence type="ECO:0000259" key="14">
    <source>
        <dbReference type="PROSITE" id="PS50240"/>
    </source>
</evidence>
<dbReference type="EC" id="3.4.21.4" evidence="12"/>
<dbReference type="PROSITE" id="PS00134">
    <property type="entry name" value="TRYPSIN_HIS"/>
    <property type="match status" value="1"/>
</dbReference>
<accession>A0A182UTX3</accession>
<dbReference type="PROSITE" id="PS51257">
    <property type="entry name" value="PROKAR_LIPOPROTEIN"/>
    <property type="match status" value="1"/>
</dbReference>
<keyword evidence="3" id="KW-0645">Protease</keyword>
<evidence type="ECO:0000256" key="2">
    <source>
        <dbReference type="ARBA" id="ARBA00022525"/>
    </source>
</evidence>
<keyword evidence="5" id="KW-0222">Digestion</keyword>
<dbReference type="EnsemblMetazoa" id="AMEM003577-RA">
    <property type="protein sequence ID" value="AMEM003577-PA"/>
    <property type="gene ID" value="AMEM003577"/>
</dbReference>
<feature type="signal peptide" evidence="13">
    <location>
        <begin position="1"/>
        <end position="24"/>
    </location>
</feature>
<keyword evidence="16" id="KW-1185">Reference proteome</keyword>
<dbReference type="PANTHER" id="PTHR24276:SF97">
    <property type="entry name" value="GH13245P2-RELATED"/>
    <property type="match status" value="1"/>
</dbReference>
<dbReference type="RefSeq" id="XP_041779070.1">
    <property type="nucleotide sequence ID" value="XM_041923136.1"/>
</dbReference>
<evidence type="ECO:0000256" key="4">
    <source>
        <dbReference type="ARBA" id="ARBA00022729"/>
    </source>
</evidence>
<evidence type="ECO:0000256" key="11">
    <source>
        <dbReference type="ARBA" id="ARBA00036320"/>
    </source>
</evidence>
<dbReference type="AlphaFoldDB" id="A0A182UTX3"/>
<dbReference type="GeneID" id="121597403"/>
<evidence type="ECO:0000256" key="12">
    <source>
        <dbReference type="ARBA" id="ARBA00038868"/>
    </source>
</evidence>
<dbReference type="InterPro" id="IPR043504">
    <property type="entry name" value="Peptidase_S1_PA_chymotrypsin"/>
</dbReference>
<dbReference type="PRINTS" id="PR00722">
    <property type="entry name" value="CHYMOTRYPSIN"/>
</dbReference>
<proteinExistence type="inferred from homology"/>
<comment type="catalytic activity">
    <reaction evidence="11">
        <text>Preferential cleavage: Arg-|-Xaa, Lys-|-Xaa.</text>
        <dbReference type="EC" id="3.4.21.4"/>
    </reaction>
</comment>
<keyword evidence="2" id="KW-0964">Secreted</keyword>
<evidence type="ECO:0000256" key="8">
    <source>
        <dbReference type="ARBA" id="ARBA00023145"/>
    </source>
</evidence>
<dbReference type="InterPro" id="IPR001314">
    <property type="entry name" value="Peptidase_S1A"/>
</dbReference>
<evidence type="ECO:0000256" key="1">
    <source>
        <dbReference type="ARBA" id="ARBA00004613"/>
    </source>
</evidence>
<dbReference type="InterPro" id="IPR009003">
    <property type="entry name" value="Peptidase_S1_PA"/>
</dbReference>
<dbReference type="InterPro" id="IPR018114">
    <property type="entry name" value="TRYPSIN_HIS"/>
</dbReference>
<dbReference type="VEuPathDB" id="VectorBase:AMEM003577"/>
<comment type="subcellular location">
    <subcellularLocation>
        <location evidence="1">Secreted</location>
    </subcellularLocation>
</comment>
<reference evidence="15" key="1">
    <citation type="submission" date="2020-05" db="UniProtKB">
        <authorList>
            <consortium name="EnsemblMetazoa"/>
        </authorList>
    </citation>
    <scope>IDENTIFICATION</scope>
    <source>
        <strain evidence="15">MAF</strain>
    </source>
</reference>
<evidence type="ECO:0000256" key="9">
    <source>
        <dbReference type="ARBA" id="ARBA00023157"/>
    </source>
</evidence>
<keyword evidence="8" id="KW-0865">Zymogen</keyword>
<keyword evidence="6" id="KW-0378">Hydrolase</keyword>
<evidence type="ECO:0000256" key="5">
    <source>
        <dbReference type="ARBA" id="ARBA00022757"/>
    </source>
</evidence>
<evidence type="ECO:0000313" key="16">
    <source>
        <dbReference type="Proteomes" id="UP000075903"/>
    </source>
</evidence>
<dbReference type="PANTHER" id="PTHR24276">
    <property type="entry name" value="POLYSERASE-RELATED"/>
    <property type="match status" value="1"/>
</dbReference>
<evidence type="ECO:0000256" key="6">
    <source>
        <dbReference type="ARBA" id="ARBA00022801"/>
    </source>
</evidence>
<dbReference type="InterPro" id="IPR050430">
    <property type="entry name" value="Peptidase_S1"/>
</dbReference>
<protein>
    <recommendedName>
        <fullName evidence="12">trypsin</fullName>
        <ecNumber evidence="12">3.4.21.4</ecNumber>
    </recommendedName>
</protein>
<dbReference type="SMART" id="SM00020">
    <property type="entry name" value="Tryp_SPc"/>
    <property type="match status" value="1"/>
</dbReference>
<evidence type="ECO:0000256" key="13">
    <source>
        <dbReference type="SAM" id="SignalP"/>
    </source>
</evidence>
<dbReference type="KEGG" id="amer:121597403"/>
<keyword evidence="9" id="KW-1015">Disulfide bond</keyword>
<dbReference type="FunFam" id="2.40.10.10:FF:000077">
    <property type="entry name" value="Predicted protein"/>
    <property type="match status" value="1"/>
</dbReference>
<dbReference type="PROSITE" id="PS50240">
    <property type="entry name" value="TRYPSIN_DOM"/>
    <property type="match status" value="1"/>
</dbReference>
<dbReference type="Proteomes" id="UP000075903">
    <property type="component" value="Unassembled WGS sequence"/>
</dbReference>
<organism evidence="15 16">
    <name type="scientific">Anopheles merus</name>
    <name type="common">Mosquito</name>
    <dbReference type="NCBI Taxonomy" id="30066"/>
    <lineage>
        <taxon>Eukaryota</taxon>
        <taxon>Metazoa</taxon>
        <taxon>Ecdysozoa</taxon>
        <taxon>Arthropoda</taxon>
        <taxon>Hexapoda</taxon>
        <taxon>Insecta</taxon>
        <taxon>Pterygota</taxon>
        <taxon>Neoptera</taxon>
        <taxon>Endopterygota</taxon>
        <taxon>Diptera</taxon>
        <taxon>Nematocera</taxon>
        <taxon>Culicoidea</taxon>
        <taxon>Culicidae</taxon>
        <taxon>Anophelinae</taxon>
        <taxon>Anopheles</taxon>
    </lineage>
</organism>
<dbReference type="Gene3D" id="2.40.10.10">
    <property type="entry name" value="Trypsin-like serine proteases"/>
    <property type="match status" value="1"/>
</dbReference>
<name>A0A182UTX3_ANOME</name>
<dbReference type="GO" id="GO:0005576">
    <property type="term" value="C:extracellular region"/>
    <property type="evidence" value="ECO:0007669"/>
    <property type="project" value="UniProtKB-SubCell"/>
</dbReference>
<dbReference type="GO" id="GO:0004252">
    <property type="term" value="F:serine-type endopeptidase activity"/>
    <property type="evidence" value="ECO:0007669"/>
    <property type="project" value="UniProtKB-EC"/>
</dbReference>
<evidence type="ECO:0000256" key="7">
    <source>
        <dbReference type="ARBA" id="ARBA00022825"/>
    </source>
</evidence>
<evidence type="ECO:0000256" key="10">
    <source>
        <dbReference type="ARBA" id="ARBA00024195"/>
    </source>
</evidence>
<feature type="chain" id="PRO_5012723628" description="trypsin" evidence="13">
    <location>
        <begin position="25"/>
        <end position="273"/>
    </location>
</feature>
<dbReference type="InterPro" id="IPR001254">
    <property type="entry name" value="Trypsin_dom"/>
</dbReference>
<evidence type="ECO:0000256" key="3">
    <source>
        <dbReference type="ARBA" id="ARBA00022670"/>
    </source>
</evidence>
<dbReference type="STRING" id="30066.A0A182UTX3"/>
<sequence length="273" mass="29159">MSSKFTTILLTVLIALLACALAQAAKRHKLTRPAFHPNAPYSAGKRIVGGFVIDIADAPYQVSLQYNGKHHCGGSILNSKWILTAAHCIDLYSEVKPTVRVGSSEHAAGGTVLHLVRIVPHPGHSSSANNYDIALLELESEITFNDNVLPVELPEQDEPIDEGTMGIVSGWGMTMSAADSNAILRATNVPTVNQQECNQAYQSYGGITEQMFCAGYKQGGTGTCRNDSGGPFVAEGKLIGVVSWSHECALAGYPGVYARVASVRDWIRETSGV</sequence>
<dbReference type="GO" id="GO:0006508">
    <property type="term" value="P:proteolysis"/>
    <property type="evidence" value="ECO:0007669"/>
    <property type="project" value="UniProtKB-KW"/>
</dbReference>
<dbReference type="GO" id="GO:0007586">
    <property type="term" value="P:digestion"/>
    <property type="evidence" value="ECO:0007669"/>
    <property type="project" value="UniProtKB-KW"/>
</dbReference>
<dbReference type="Pfam" id="PF00089">
    <property type="entry name" value="Trypsin"/>
    <property type="match status" value="1"/>
</dbReference>
<feature type="domain" description="Peptidase S1" evidence="14">
    <location>
        <begin position="47"/>
        <end position="272"/>
    </location>
</feature>
<evidence type="ECO:0000313" key="15">
    <source>
        <dbReference type="EnsemblMetazoa" id="AMEM003577-PA"/>
    </source>
</evidence>
<dbReference type="VEuPathDB" id="VectorBase:AMEM21_010335"/>
<keyword evidence="7" id="KW-0720">Serine protease</keyword>
<comment type="similarity">
    <text evidence="10">Belongs to the peptidase S1 family. CLIP subfamily.</text>
</comment>
<dbReference type="CDD" id="cd00190">
    <property type="entry name" value="Tryp_SPc"/>
    <property type="match status" value="1"/>
</dbReference>
<keyword evidence="4 13" id="KW-0732">Signal</keyword>
<dbReference type="SUPFAM" id="SSF50494">
    <property type="entry name" value="Trypsin-like serine proteases"/>
    <property type="match status" value="1"/>
</dbReference>